<evidence type="ECO:0000313" key="1">
    <source>
        <dbReference type="EMBL" id="CAF0870168.1"/>
    </source>
</evidence>
<dbReference type="EMBL" id="CAJOBD010004628">
    <property type="protein sequence ID" value="CAF4002223.1"/>
    <property type="molecule type" value="Genomic_DNA"/>
</dbReference>
<protein>
    <submittedName>
        <fullName evidence="5">Uncharacterized protein</fullName>
    </submittedName>
</protein>
<dbReference type="Proteomes" id="UP000663864">
    <property type="component" value="Unassembled WGS sequence"/>
</dbReference>
<sequence>MNTTIATKQAYCCADISNYTHWQLYSTTGITMNIDTKNCSFNSTPYYFTSVTGAGYHWVLAGYTAIYFSTNISFTIYAYPLATMTNAAMLTTSQTSKWNINWFGISY</sequence>
<dbReference type="EMBL" id="CAJNOT010000273">
    <property type="protein sequence ID" value="CAF0922205.1"/>
    <property type="molecule type" value="Genomic_DNA"/>
</dbReference>
<evidence type="ECO:0000313" key="6">
    <source>
        <dbReference type="Proteomes" id="UP000663836"/>
    </source>
</evidence>
<evidence type="ECO:0000313" key="2">
    <source>
        <dbReference type="EMBL" id="CAF0887454.1"/>
    </source>
</evidence>
<dbReference type="Proteomes" id="UP000663836">
    <property type="component" value="Unassembled WGS sequence"/>
</dbReference>
<dbReference type="EMBL" id="CAJNOH010000103">
    <property type="protein sequence ID" value="CAF0870168.1"/>
    <property type="molecule type" value="Genomic_DNA"/>
</dbReference>
<gene>
    <name evidence="5" type="ORF">JBS370_LOCUS26343</name>
    <name evidence="2" type="ORF">JXQ802_LOCUS8476</name>
    <name evidence="3" type="ORF">JXQ802_LOCUS8511</name>
    <name evidence="1" type="ORF">PYM288_LOCUS8006</name>
    <name evidence="4" type="ORF">ZHD862_LOCUS8458</name>
</gene>
<accession>A0A819NQS5</accession>
<evidence type="ECO:0000313" key="3">
    <source>
        <dbReference type="EMBL" id="CAF0888125.1"/>
    </source>
</evidence>
<organism evidence="5 6">
    <name type="scientific">Rotaria sordida</name>
    <dbReference type="NCBI Taxonomy" id="392033"/>
    <lineage>
        <taxon>Eukaryota</taxon>
        <taxon>Metazoa</taxon>
        <taxon>Spiralia</taxon>
        <taxon>Gnathifera</taxon>
        <taxon>Rotifera</taxon>
        <taxon>Eurotatoria</taxon>
        <taxon>Bdelloidea</taxon>
        <taxon>Philodinida</taxon>
        <taxon>Philodinidae</taxon>
        <taxon>Rotaria</taxon>
    </lineage>
</organism>
<comment type="caution">
    <text evidence="5">The sequence shown here is derived from an EMBL/GenBank/DDBJ whole genome shotgun (WGS) entry which is preliminary data.</text>
</comment>
<keyword evidence="7" id="KW-1185">Reference proteome</keyword>
<dbReference type="AlphaFoldDB" id="A0A819NQS5"/>
<dbReference type="EMBL" id="CAJNOL010000151">
    <property type="protein sequence ID" value="CAF0888125.1"/>
    <property type="molecule type" value="Genomic_DNA"/>
</dbReference>
<evidence type="ECO:0000313" key="4">
    <source>
        <dbReference type="EMBL" id="CAF0922205.1"/>
    </source>
</evidence>
<dbReference type="Proteomes" id="UP000663870">
    <property type="component" value="Unassembled WGS sequence"/>
</dbReference>
<evidence type="ECO:0000313" key="5">
    <source>
        <dbReference type="EMBL" id="CAF4002223.1"/>
    </source>
</evidence>
<reference evidence="5" key="1">
    <citation type="submission" date="2021-02" db="EMBL/GenBank/DDBJ databases">
        <authorList>
            <person name="Nowell W R."/>
        </authorList>
    </citation>
    <scope>NUCLEOTIDE SEQUENCE</scope>
</reference>
<proteinExistence type="predicted"/>
<evidence type="ECO:0000313" key="7">
    <source>
        <dbReference type="Proteomes" id="UP000663870"/>
    </source>
</evidence>
<dbReference type="Proteomes" id="UP000663854">
    <property type="component" value="Unassembled WGS sequence"/>
</dbReference>
<dbReference type="EMBL" id="CAJNOL010000150">
    <property type="protein sequence ID" value="CAF0887454.1"/>
    <property type="molecule type" value="Genomic_DNA"/>
</dbReference>
<name>A0A819NQS5_9BILA</name>